<dbReference type="Proteomes" id="UP000309992">
    <property type="component" value="Unassembled WGS sequence"/>
</dbReference>
<gene>
    <name evidence="1" type="ORF">FCN18_16825</name>
</gene>
<sequence length="104" mass="11650">MPELVVALITLHSDDLHQRYQTWLREVDQPTAERMPGVVSFQVYRLGEPALSGVPAPDHQYLELIEIDDLDAYRRSAAAVPAAFFEQFRSYVSSAASACTVRVV</sequence>
<evidence type="ECO:0000313" key="2">
    <source>
        <dbReference type="Proteomes" id="UP000309992"/>
    </source>
</evidence>
<evidence type="ECO:0000313" key="1">
    <source>
        <dbReference type="EMBL" id="TKG70546.1"/>
    </source>
</evidence>
<name>A0ABY2S487_9PSEU</name>
<evidence type="ECO:0008006" key="3">
    <source>
        <dbReference type="Google" id="ProtNLM"/>
    </source>
</evidence>
<proteinExistence type="predicted"/>
<organism evidence="1 2">
    <name type="scientific">Prauserella endophytica</name>
    <dbReference type="NCBI Taxonomy" id="1592324"/>
    <lineage>
        <taxon>Bacteria</taxon>
        <taxon>Bacillati</taxon>
        <taxon>Actinomycetota</taxon>
        <taxon>Actinomycetes</taxon>
        <taxon>Pseudonocardiales</taxon>
        <taxon>Pseudonocardiaceae</taxon>
        <taxon>Prauserella</taxon>
        <taxon>Prauserella coralliicola group</taxon>
    </lineage>
</organism>
<dbReference type="SUPFAM" id="SSF54909">
    <property type="entry name" value="Dimeric alpha+beta barrel"/>
    <property type="match status" value="1"/>
</dbReference>
<comment type="caution">
    <text evidence="1">The sequence shown here is derived from an EMBL/GenBank/DDBJ whole genome shotgun (WGS) entry which is preliminary data.</text>
</comment>
<dbReference type="EMBL" id="SWMS01000008">
    <property type="protein sequence ID" value="TKG70546.1"/>
    <property type="molecule type" value="Genomic_DNA"/>
</dbReference>
<dbReference type="RefSeq" id="WP_137095556.1">
    <property type="nucleotide sequence ID" value="NZ_SWMS01000008.1"/>
</dbReference>
<dbReference type="Pfam" id="PF11639">
    <property type="entry name" value="HapK"/>
    <property type="match status" value="1"/>
</dbReference>
<dbReference type="InterPro" id="IPR011008">
    <property type="entry name" value="Dimeric_a/b-barrel"/>
</dbReference>
<accession>A0ABY2S487</accession>
<protein>
    <recommendedName>
        <fullName evidence="3">REDY-like protein HapK</fullName>
    </recommendedName>
</protein>
<reference evidence="1 2" key="1">
    <citation type="journal article" date="2015" name="Antonie Van Leeuwenhoek">
        <title>Prauserella endophytica sp. nov., an endophytic actinobacterium isolated from Tamarix taklamakanensis.</title>
        <authorList>
            <person name="Liu J.M."/>
            <person name="Habden X."/>
            <person name="Guo L."/>
            <person name="Tuo L."/>
            <person name="Jiang Z.K."/>
            <person name="Liu S.W."/>
            <person name="Liu X.F."/>
            <person name="Chen L."/>
            <person name="Li R.F."/>
            <person name="Zhang Y.Q."/>
            <person name="Sun C.H."/>
        </authorList>
    </citation>
    <scope>NUCLEOTIDE SEQUENCE [LARGE SCALE GENOMIC DNA]</scope>
    <source>
        <strain evidence="1 2">CGMCC 4.7182</strain>
    </source>
</reference>
<keyword evidence="2" id="KW-1185">Reference proteome</keyword>
<dbReference type="InterPro" id="IPR021667">
    <property type="entry name" value="HapK"/>
</dbReference>
<dbReference type="Gene3D" id="3.30.70.100">
    <property type="match status" value="1"/>
</dbReference>